<proteinExistence type="predicted"/>
<dbReference type="EMBL" id="KK914528">
    <property type="protein sequence ID" value="KDP34468.1"/>
    <property type="molecule type" value="Genomic_DNA"/>
</dbReference>
<sequence length="533" mass="59228">MFGPTLTQTFFITIDPSRETASRAWNRRPGQCLVRTSPILEFILVSSVSYSSSSDSDSDSDPMEMADDMENEPGFSQAQIRTIAQIVAAALAQDRAQNQTPPASSNQPVVEERQIPEPASDNQTSVGNTIPIENDVIKQLAELKDKLIEGTEFMVGMTQVGAETEWSKKISEFEDFLGIGDEASKMVQEQKAKAQILQSVLATEDAEEAERKALKMKLEEEKAEATPEEEEDADANEIRTISEIIAAALAQDRAQNKVPPTLSNQPIVEGREAPEHTLGSPASADNASPTENELIKQIAELKDKVERISVSKEKDPVINFHVTEYVLKPTNSTSSKHTLFAENDDPRSHLSESIRVAQMNQYGEEDVLRGFPQTSYKNYRKRYDGLDLGIRRAELNFEELYNKKKKTSRGFGNYRSSSSNHNRNVGHVATNQLGSSNTVRAVKEKKKREFTDLGMPLSVVMRSCIENGVLSKLPINPSKPIQGRFADQDCEYHQCKGHSTDNCLKLRHDIQDLIDSGKITTPAEHNKPAPGNH</sequence>
<feature type="region of interest" description="Disordered" evidence="1">
    <location>
        <begin position="408"/>
        <end position="428"/>
    </location>
</feature>
<feature type="region of interest" description="Disordered" evidence="1">
    <location>
        <begin position="50"/>
        <end position="70"/>
    </location>
</feature>
<organism evidence="2 3">
    <name type="scientific">Jatropha curcas</name>
    <name type="common">Barbados nut</name>
    <dbReference type="NCBI Taxonomy" id="180498"/>
    <lineage>
        <taxon>Eukaryota</taxon>
        <taxon>Viridiplantae</taxon>
        <taxon>Streptophyta</taxon>
        <taxon>Embryophyta</taxon>
        <taxon>Tracheophyta</taxon>
        <taxon>Spermatophyta</taxon>
        <taxon>Magnoliopsida</taxon>
        <taxon>eudicotyledons</taxon>
        <taxon>Gunneridae</taxon>
        <taxon>Pentapetalae</taxon>
        <taxon>rosids</taxon>
        <taxon>fabids</taxon>
        <taxon>Malpighiales</taxon>
        <taxon>Euphorbiaceae</taxon>
        <taxon>Crotonoideae</taxon>
        <taxon>Jatropheae</taxon>
        <taxon>Jatropha</taxon>
    </lineage>
</organism>
<protein>
    <submittedName>
        <fullName evidence="2">Uncharacterized protein</fullName>
    </submittedName>
</protein>
<name>A0A067KHH7_JATCU</name>
<evidence type="ECO:0000313" key="2">
    <source>
        <dbReference type="EMBL" id="KDP34468.1"/>
    </source>
</evidence>
<evidence type="ECO:0000256" key="1">
    <source>
        <dbReference type="SAM" id="MobiDB-lite"/>
    </source>
</evidence>
<dbReference type="AlphaFoldDB" id="A0A067KHH7"/>
<reference evidence="2 3" key="1">
    <citation type="journal article" date="2014" name="PLoS ONE">
        <title>Global Analysis of Gene Expression Profiles in Physic Nut (Jatropha curcas L.) Seedlings Exposed to Salt Stress.</title>
        <authorList>
            <person name="Zhang L."/>
            <person name="Zhang C."/>
            <person name="Wu P."/>
            <person name="Chen Y."/>
            <person name="Li M."/>
            <person name="Jiang H."/>
            <person name="Wu G."/>
        </authorList>
    </citation>
    <scope>NUCLEOTIDE SEQUENCE [LARGE SCALE GENOMIC DNA]</scope>
    <source>
        <strain evidence="3">cv. GZQX0401</strain>
        <tissue evidence="2">Young leaves</tissue>
    </source>
</reference>
<dbReference type="STRING" id="180498.A0A067KHH7"/>
<dbReference type="Proteomes" id="UP000027138">
    <property type="component" value="Unassembled WGS sequence"/>
</dbReference>
<feature type="compositionally biased region" description="Polar residues" evidence="1">
    <location>
        <begin position="95"/>
        <end position="108"/>
    </location>
</feature>
<gene>
    <name evidence="2" type="ORF">JCGZ_11939</name>
</gene>
<evidence type="ECO:0000313" key="3">
    <source>
        <dbReference type="Proteomes" id="UP000027138"/>
    </source>
</evidence>
<feature type="compositionally biased region" description="Low complexity" evidence="1">
    <location>
        <begin position="412"/>
        <end position="428"/>
    </location>
</feature>
<feature type="compositionally biased region" description="Acidic residues" evidence="1">
    <location>
        <begin position="56"/>
        <end position="70"/>
    </location>
</feature>
<accession>A0A067KHH7</accession>
<keyword evidence="3" id="KW-1185">Reference proteome</keyword>
<feature type="region of interest" description="Disordered" evidence="1">
    <location>
        <begin position="93"/>
        <end position="128"/>
    </location>
</feature>